<feature type="transmembrane region" description="Helical" evidence="2">
    <location>
        <begin position="198"/>
        <end position="221"/>
    </location>
</feature>
<proteinExistence type="predicted"/>
<dbReference type="AlphaFoldDB" id="A0A9N8V0Z8"/>
<evidence type="ECO:0000313" key="4">
    <source>
        <dbReference type="EMBL" id="CAG8439249.1"/>
    </source>
</evidence>
<evidence type="ECO:0000256" key="2">
    <source>
        <dbReference type="SAM" id="Phobius"/>
    </source>
</evidence>
<accession>A0A9N8V0Z8</accession>
<feature type="transmembrane region" description="Helical" evidence="2">
    <location>
        <begin position="122"/>
        <end position="142"/>
    </location>
</feature>
<feature type="region of interest" description="Disordered" evidence="1">
    <location>
        <begin position="1"/>
        <end position="45"/>
    </location>
</feature>
<dbReference type="Pfam" id="PF04982">
    <property type="entry name" value="TM_HPP"/>
    <property type="match status" value="1"/>
</dbReference>
<dbReference type="PANTHER" id="PTHR33741:SF5">
    <property type="entry name" value="TRANSMEMBRANE PROTEIN DDB_G0269096-RELATED"/>
    <property type="match status" value="1"/>
</dbReference>
<protein>
    <submittedName>
        <fullName evidence="4">7435_t:CDS:1</fullName>
    </submittedName>
</protein>
<feature type="domain" description="HPP transmembrane region" evidence="3">
    <location>
        <begin position="73"/>
        <end position="229"/>
    </location>
</feature>
<evidence type="ECO:0000259" key="3">
    <source>
        <dbReference type="Pfam" id="PF04982"/>
    </source>
</evidence>
<gene>
    <name evidence="4" type="ORF">ALEPTO_LOCUS160</name>
</gene>
<dbReference type="InterPro" id="IPR007065">
    <property type="entry name" value="HPP"/>
</dbReference>
<evidence type="ECO:0000256" key="1">
    <source>
        <dbReference type="SAM" id="MobiDB-lite"/>
    </source>
</evidence>
<reference evidence="4" key="1">
    <citation type="submission" date="2021-06" db="EMBL/GenBank/DDBJ databases">
        <authorList>
            <person name="Kallberg Y."/>
            <person name="Tangrot J."/>
            <person name="Rosling A."/>
        </authorList>
    </citation>
    <scope>NUCLEOTIDE SEQUENCE</scope>
    <source>
        <strain evidence="4">FL130A</strain>
    </source>
</reference>
<dbReference type="Proteomes" id="UP000789508">
    <property type="component" value="Unassembled WGS sequence"/>
</dbReference>
<keyword evidence="2" id="KW-0472">Membrane</keyword>
<dbReference type="PANTHER" id="PTHR33741">
    <property type="entry name" value="TRANSMEMBRANE PROTEIN DDB_G0269096-RELATED"/>
    <property type="match status" value="1"/>
</dbReference>
<comment type="caution">
    <text evidence="4">The sequence shown here is derived from an EMBL/GenBank/DDBJ whole genome shotgun (WGS) entry which is preliminary data.</text>
</comment>
<keyword evidence="5" id="KW-1185">Reference proteome</keyword>
<name>A0A9N8V0Z8_9GLOM</name>
<sequence>MASVATNNTNTNNDTNNDTSTNNANDTSTNNDTSSNNPSDIQRHTENRITIYSRTYFDRFLGQRSVKHPPKLTKLSVIIWSFVASFVGIAMVSAISFNIAFFEEHEVTVMVGTIDSPLAQPKNLICGHLISAFIGVSVNKIISQITHKPIDDNSIRWLTCALAVSISMVFMQLTHTIHPPGGATALIAVTGGQGIYKLGYWFMIVPILLGIVLMFIVALLINNCQRRYPLYWWNKKQSVLAVGETRQLKGHNNIFCDALNIDNKEDGSGNEFSEIELSITSSRREPVIIDMQEGIVDNCSNSISTRIENIQNTLISKKS</sequence>
<dbReference type="InterPro" id="IPR058581">
    <property type="entry name" value="TM_HPP"/>
</dbReference>
<feature type="transmembrane region" description="Helical" evidence="2">
    <location>
        <begin position="77"/>
        <end position="102"/>
    </location>
</feature>
<dbReference type="EMBL" id="CAJVPS010000007">
    <property type="protein sequence ID" value="CAG8439249.1"/>
    <property type="molecule type" value="Genomic_DNA"/>
</dbReference>
<keyword evidence="2" id="KW-0812">Transmembrane</keyword>
<organism evidence="4 5">
    <name type="scientific">Ambispora leptoticha</name>
    <dbReference type="NCBI Taxonomy" id="144679"/>
    <lineage>
        <taxon>Eukaryota</taxon>
        <taxon>Fungi</taxon>
        <taxon>Fungi incertae sedis</taxon>
        <taxon>Mucoromycota</taxon>
        <taxon>Glomeromycotina</taxon>
        <taxon>Glomeromycetes</taxon>
        <taxon>Archaeosporales</taxon>
        <taxon>Ambisporaceae</taxon>
        <taxon>Ambispora</taxon>
    </lineage>
</organism>
<keyword evidence="2" id="KW-1133">Transmembrane helix</keyword>
<dbReference type="OrthoDB" id="2016548at2759"/>
<feature type="transmembrane region" description="Helical" evidence="2">
    <location>
        <begin position="154"/>
        <end position="178"/>
    </location>
</feature>
<feature type="compositionally biased region" description="Low complexity" evidence="1">
    <location>
        <begin position="1"/>
        <end position="37"/>
    </location>
</feature>
<evidence type="ECO:0000313" key="5">
    <source>
        <dbReference type="Proteomes" id="UP000789508"/>
    </source>
</evidence>